<keyword evidence="3" id="KW-1185">Reference proteome</keyword>
<name>A0ABW8ZBP6_9BURK</name>
<keyword evidence="1" id="KW-0732">Signal</keyword>
<organism evidence="2 3">
    <name type="scientific">Herbaspirillum rhizosphaerae</name>
    <dbReference type="NCBI Taxonomy" id="346179"/>
    <lineage>
        <taxon>Bacteria</taxon>
        <taxon>Pseudomonadati</taxon>
        <taxon>Pseudomonadota</taxon>
        <taxon>Betaproteobacteria</taxon>
        <taxon>Burkholderiales</taxon>
        <taxon>Oxalobacteraceae</taxon>
        <taxon>Herbaspirillum</taxon>
    </lineage>
</organism>
<protein>
    <submittedName>
        <fullName evidence="2">Uncharacterized protein</fullName>
    </submittedName>
</protein>
<evidence type="ECO:0000313" key="3">
    <source>
        <dbReference type="Proteomes" id="UP001629214"/>
    </source>
</evidence>
<feature type="chain" id="PRO_5046010014" evidence="1">
    <location>
        <begin position="36"/>
        <end position="161"/>
    </location>
</feature>
<accession>A0ABW8ZBP6</accession>
<dbReference type="RefSeq" id="WP_408169596.1">
    <property type="nucleotide sequence ID" value="NZ_JAQQFR010000014.1"/>
</dbReference>
<dbReference type="EMBL" id="JAQQFR010000014">
    <property type="protein sequence ID" value="MFL9880569.1"/>
    <property type="molecule type" value="Genomic_DNA"/>
</dbReference>
<evidence type="ECO:0000256" key="1">
    <source>
        <dbReference type="SAM" id="SignalP"/>
    </source>
</evidence>
<proteinExistence type="predicted"/>
<dbReference type="Proteomes" id="UP001629214">
    <property type="component" value="Unassembled WGS sequence"/>
</dbReference>
<gene>
    <name evidence="2" type="ORF">PQR63_19390</name>
</gene>
<sequence length="161" mass="17953">MNIDDILNQIDKNAQPSMRHLITLVLLTLSSLAFANASNLQEGQVWAYKTRPGESESTVTVLKIEQYKDLGQVVHVRIDGIRMRNPIKGNIVTDIPHLPFRSAAVQRSVTKLIRKSSTVPDFKEGYDTWRQAYDVGKAGAFETDVAATLNSLLGASWELKK</sequence>
<reference evidence="2 3" key="1">
    <citation type="journal article" date="2024" name="Chem. Sci.">
        <title>Discovery of megapolipeptins by genome mining of a Burkholderiales bacteria collection.</title>
        <authorList>
            <person name="Paulo B.S."/>
            <person name="Recchia M.J.J."/>
            <person name="Lee S."/>
            <person name="Fergusson C.H."/>
            <person name="Romanowski S.B."/>
            <person name="Hernandez A."/>
            <person name="Krull N."/>
            <person name="Liu D.Y."/>
            <person name="Cavanagh H."/>
            <person name="Bos A."/>
            <person name="Gray C.A."/>
            <person name="Murphy B.T."/>
            <person name="Linington R.G."/>
            <person name="Eustaquio A.S."/>
        </authorList>
    </citation>
    <scope>NUCLEOTIDE SEQUENCE [LARGE SCALE GENOMIC DNA]</scope>
    <source>
        <strain evidence="2 3">RL21-008-BIB-B</strain>
    </source>
</reference>
<feature type="signal peptide" evidence="1">
    <location>
        <begin position="1"/>
        <end position="35"/>
    </location>
</feature>
<comment type="caution">
    <text evidence="2">The sequence shown here is derived from an EMBL/GenBank/DDBJ whole genome shotgun (WGS) entry which is preliminary data.</text>
</comment>
<evidence type="ECO:0000313" key="2">
    <source>
        <dbReference type="EMBL" id="MFL9880569.1"/>
    </source>
</evidence>